<dbReference type="Gene3D" id="1.20.120.350">
    <property type="entry name" value="Voltage-gated potassium channels. Chain C"/>
    <property type="match status" value="1"/>
</dbReference>
<feature type="domain" description="EF-hand" evidence="9">
    <location>
        <begin position="358"/>
        <end position="393"/>
    </location>
</feature>
<dbReference type="InterPro" id="IPR011992">
    <property type="entry name" value="EF-hand-dom_pair"/>
</dbReference>
<feature type="transmembrane region" description="Helical" evidence="8">
    <location>
        <begin position="186"/>
        <end position="207"/>
    </location>
</feature>
<dbReference type="InterPro" id="IPR036770">
    <property type="entry name" value="Ankyrin_rpt-contain_sf"/>
</dbReference>
<dbReference type="Pfam" id="PF00520">
    <property type="entry name" value="Ion_trans"/>
    <property type="match status" value="1"/>
</dbReference>
<reference evidence="10 11" key="1">
    <citation type="submission" date="2020-04" db="EMBL/GenBank/DDBJ databases">
        <title>Perkinsus olseni comparative genomics.</title>
        <authorList>
            <person name="Bogema D.R."/>
        </authorList>
    </citation>
    <scope>NUCLEOTIDE SEQUENCE [LARGE SCALE GENOMIC DNA]</scope>
    <source>
        <strain evidence="10">ATCC PRA-205</strain>
    </source>
</reference>
<feature type="compositionally biased region" description="Polar residues" evidence="7">
    <location>
        <begin position="884"/>
        <end position="898"/>
    </location>
</feature>
<evidence type="ECO:0000256" key="3">
    <source>
        <dbReference type="ARBA" id="ARBA00022837"/>
    </source>
</evidence>
<gene>
    <name evidence="10" type="ORF">FOZ62_016864</name>
</gene>
<feature type="transmembrane region" description="Helical" evidence="8">
    <location>
        <begin position="90"/>
        <end position="111"/>
    </location>
</feature>
<feature type="repeat" description="ANK" evidence="6">
    <location>
        <begin position="1045"/>
        <end position="1077"/>
    </location>
</feature>
<sequence length="1135" mass="127943">MAQAAVTFADPNLSRRHNALATQLHSSTGALESPKKQMIMGTQKKDTVSENKLPICERPWFNAMMGVIIALNAIEIGIQTDAEDPHHLVFETLNIFFVLIYIAELTVRIYYNRAEYFSSAFNIFDCVLVIKTIIETFILSDSALKSLLSLRLVRMIRLIRMVRLLRFFRELWLVFTGVLAMLKTLAWVALLLFSLTWVCAIILRMVLGQSNAWSFTNRLTAEPYEYFDTYEYFGTPWAGLLSLFQVTTQDHWMVSIARPVGRTYPVMWLFFLPYLFITAYAILNVMLSSIVNNAIDAAKANDNQLKIQKSRAQAKVMLKLRRIFEEIDVDENGKLDKEELDEAANNPKIISLLAEINMPVNDLNRVFECLDADGDGEVNRDEFLHGCAKLRGEPKARDVNRIPIYIQSLASRIDWYEQKVDALADEVLFILEYKMREAGVDANHFERRQGSSAAMKALDHLALAGVTAADRVRGLELEALEALRREALKRSIHRTPNAFGVNLNEVRIDRSHIPFSLPIGGENLLRTLPSMKLPPAKTKDRSNEGRQDDQRSVERCVAHLPTLPPPPKPPPVVSMLQVSRQQRIAKYGHFGHLPDAAPRRRPPPPPDHDDGNERTCYDALTTGYSDFENSLANRALSLDLLASRTKGDNQLLAKNSEGTHVIKLPIFDTTPPRDDTTGGPTDISLDVADVSALVSLLNAPTSTSTEECEAEREVRLLHHLRRMQRSAVEGICVRFYRLLRSLASQLASHMRGSRSEDTIRDPHEPTVEQPELDAADPNSINHSTDDSDSGPRRLVASRAECQRIFDRLYSDAVKQRERRIADAEQKRQEEQRRQAAQCPFSPRILGGDSSLSPDRAATASDRLYRDATDRRQRRRRVEQGAFGRNTSGAVTPSKSASAISDRLHRDAERRRQKRAELVAKFEASFSPDCSKSRRSFQTIVDRLDVPPSGEEEVFNVGDYENEWGGPDAESREDEEETESDRPDSEIWVDQSRFTSPVEQRLDGMSDATLEAYRLLGELQRSESDDAESSEVVAFRPSIHDELGAFGITDLHVAAYEHDTKGVGELLEKCADPNKQDMSLVTPLHAACQQPNSCDVVRTLLRHRADVLERDSIGHTPLHWAAFACETDTVKLLLSV</sequence>
<protein>
    <recommendedName>
        <fullName evidence="9">EF-hand domain-containing protein</fullName>
    </recommendedName>
</protein>
<comment type="subcellular location">
    <subcellularLocation>
        <location evidence="1">Membrane</location>
        <topology evidence="1">Multi-pass membrane protein</topology>
    </subcellularLocation>
</comment>
<evidence type="ECO:0000259" key="9">
    <source>
        <dbReference type="PROSITE" id="PS50222"/>
    </source>
</evidence>
<feature type="compositionally biased region" description="Basic and acidic residues" evidence="7">
    <location>
        <begin position="819"/>
        <end position="833"/>
    </location>
</feature>
<feature type="region of interest" description="Disordered" evidence="7">
    <location>
        <begin position="527"/>
        <end position="552"/>
    </location>
</feature>
<comment type="caution">
    <text evidence="10">The sequence shown here is derived from an EMBL/GenBank/DDBJ whole genome shotgun (WGS) entry which is preliminary data.</text>
</comment>
<dbReference type="SMART" id="SM00054">
    <property type="entry name" value="EFh"/>
    <property type="match status" value="2"/>
</dbReference>
<dbReference type="Gene3D" id="1.10.287.70">
    <property type="match status" value="1"/>
</dbReference>
<organism evidence="10 11">
    <name type="scientific">Perkinsus olseni</name>
    <name type="common">Perkinsus atlanticus</name>
    <dbReference type="NCBI Taxonomy" id="32597"/>
    <lineage>
        <taxon>Eukaryota</taxon>
        <taxon>Sar</taxon>
        <taxon>Alveolata</taxon>
        <taxon>Perkinsozoa</taxon>
        <taxon>Perkinsea</taxon>
        <taxon>Perkinsida</taxon>
        <taxon>Perkinsidae</taxon>
        <taxon>Perkinsus</taxon>
    </lineage>
</organism>
<dbReference type="GO" id="GO:0005509">
    <property type="term" value="F:calcium ion binding"/>
    <property type="evidence" value="ECO:0007669"/>
    <property type="project" value="InterPro"/>
</dbReference>
<feature type="region of interest" description="Disordered" evidence="7">
    <location>
        <begin position="750"/>
        <end position="793"/>
    </location>
</feature>
<dbReference type="PROSITE" id="PS50088">
    <property type="entry name" value="ANK_REPEAT"/>
    <property type="match status" value="3"/>
</dbReference>
<accession>A0A7J6R7Y6</accession>
<evidence type="ECO:0000256" key="1">
    <source>
        <dbReference type="ARBA" id="ARBA00004141"/>
    </source>
</evidence>
<feature type="transmembrane region" description="Helical" evidence="8">
    <location>
        <begin position="60"/>
        <end position="78"/>
    </location>
</feature>
<dbReference type="Proteomes" id="UP000574390">
    <property type="component" value="Unassembled WGS sequence"/>
</dbReference>
<dbReference type="PROSITE" id="PS50297">
    <property type="entry name" value="ANK_REP_REGION"/>
    <property type="match status" value="1"/>
</dbReference>
<dbReference type="EMBL" id="JABANM010024346">
    <property type="protein sequence ID" value="KAF4716391.1"/>
    <property type="molecule type" value="Genomic_DNA"/>
</dbReference>
<evidence type="ECO:0000256" key="5">
    <source>
        <dbReference type="ARBA" id="ARBA00023136"/>
    </source>
</evidence>
<dbReference type="AlphaFoldDB" id="A0A7J6R7Y6"/>
<dbReference type="Gene3D" id="1.25.40.20">
    <property type="entry name" value="Ankyrin repeat-containing domain"/>
    <property type="match status" value="1"/>
</dbReference>
<feature type="region of interest" description="Disordered" evidence="7">
    <location>
        <begin position="958"/>
        <end position="988"/>
    </location>
</feature>
<proteinExistence type="predicted"/>
<dbReference type="InterPro" id="IPR027359">
    <property type="entry name" value="Volt_channel_dom_sf"/>
</dbReference>
<dbReference type="SUPFAM" id="SSF81324">
    <property type="entry name" value="Voltage-gated potassium channels"/>
    <property type="match status" value="1"/>
</dbReference>
<feature type="repeat" description="ANK" evidence="6">
    <location>
        <begin position="1112"/>
        <end position="1135"/>
    </location>
</feature>
<evidence type="ECO:0000313" key="11">
    <source>
        <dbReference type="Proteomes" id="UP000574390"/>
    </source>
</evidence>
<dbReference type="PANTHER" id="PTHR10037:SF62">
    <property type="entry name" value="SODIUM CHANNEL PROTEIN 60E"/>
    <property type="match status" value="1"/>
</dbReference>
<dbReference type="SUPFAM" id="SSF48403">
    <property type="entry name" value="Ankyrin repeat"/>
    <property type="match status" value="1"/>
</dbReference>
<keyword evidence="4 8" id="KW-1133">Transmembrane helix</keyword>
<evidence type="ECO:0000256" key="8">
    <source>
        <dbReference type="SAM" id="Phobius"/>
    </source>
</evidence>
<dbReference type="Pfam" id="PF13499">
    <property type="entry name" value="EF-hand_7"/>
    <property type="match status" value="1"/>
</dbReference>
<feature type="repeat" description="ANK" evidence="6">
    <location>
        <begin position="1078"/>
        <end position="1111"/>
    </location>
</feature>
<feature type="compositionally biased region" description="Basic and acidic residues" evidence="7">
    <location>
        <begin position="537"/>
        <end position="552"/>
    </location>
</feature>
<name>A0A7J6R7Y6_PEROL</name>
<evidence type="ECO:0000256" key="2">
    <source>
        <dbReference type="ARBA" id="ARBA00022692"/>
    </source>
</evidence>
<evidence type="ECO:0000313" key="10">
    <source>
        <dbReference type="EMBL" id="KAF4716391.1"/>
    </source>
</evidence>
<keyword evidence="3" id="KW-0106">Calcium</keyword>
<feature type="domain" description="EF-hand" evidence="9">
    <location>
        <begin position="315"/>
        <end position="350"/>
    </location>
</feature>
<evidence type="ECO:0000256" key="6">
    <source>
        <dbReference type="PROSITE-ProRule" id="PRU00023"/>
    </source>
</evidence>
<dbReference type="GO" id="GO:0001518">
    <property type="term" value="C:voltage-gated sodium channel complex"/>
    <property type="evidence" value="ECO:0007669"/>
    <property type="project" value="TreeGrafter"/>
</dbReference>
<keyword evidence="5 8" id="KW-0472">Membrane</keyword>
<dbReference type="PANTHER" id="PTHR10037">
    <property type="entry name" value="VOLTAGE-GATED CATION CHANNEL CALCIUM AND SODIUM"/>
    <property type="match status" value="1"/>
</dbReference>
<dbReference type="Gene3D" id="1.10.238.10">
    <property type="entry name" value="EF-hand"/>
    <property type="match status" value="1"/>
</dbReference>
<dbReference type="SUPFAM" id="SSF47473">
    <property type="entry name" value="EF-hand"/>
    <property type="match status" value="1"/>
</dbReference>
<dbReference type="InterPro" id="IPR043203">
    <property type="entry name" value="VGCC_Ca_Na"/>
</dbReference>
<evidence type="ECO:0000256" key="7">
    <source>
        <dbReference type="SAM" id="MobiDB-lite"/>
    </source>
</evidence>
<feature type="transmembrane region" description="Helical" evidence="8">
    <location>
        <begin position="266"/>
        <end position="287"/>
    </location>
</feature>
<dbReference type="SMART" id="SM00248">
    <property type="entry name" value="ANK"/>
    <property type="match status" value="2"/>
</dbReference>
<dbReference type="Pfam" id="PF12796">
    <property type="entry name" value="Ank_2"/>
    <property type="match status" value="1"/>
</dbReference>
<dbReference type="PROSITE" id="PS50222">
    <property type="entry name" value="EF_HAND_2"/>
    <property type="match status" value="2"/>
</dbReference>
<feature type="region of interest" description="Disordered" evidence="7">
    <location>
        <begin position="590"/>
        <end position="614"/>
    </location>
</feature>
<evidence type="ECO:0000256" key="4">
    <source>
        <dbReference type="ARBA" id="ARBA00022989"/>
    </source>
</evidence>
<keyword evidence="6" id="KW-0040">ANK repeat</keyword>
<dbReference type="InterPro" id="IPR002110">
    <property type="entry name" value="Ankyrin_rpt"/>
</dbReference>
<dbReference type="PROSITE" id="PS00018">
    <property type="entry name" value="EF_HAND_1"/>
    <property type="match status" value="2"/>
</dbReference>
<dbReference type="CDD" id="cd00051">
    <property type="entry name" value="EFh"/>
    <property type="match status" value="1"/>
</dbReference>
<dbReference type="InterPro" id="IPR005821">
    <property type="entry name" value="Ion_trans_dom"/>
</dbReference>
<feature type="compositionally biased region" description="Basic and acidic residues" evidence="7">
    <location>
        <begin position="753"/>
        <end position="766"/>
    </location>
</feature>
<dbReference type="InterPro" id="IPR002048">
    <property type="entry name" value="EF_hand_dom"/>
</dbReference>
<dbReference type="InterPro" id="IPR018247">
    <property type="entry name" value="EF_Hand_1_Ca_BS"/>
</dbReference>
<feature type="region of interest" description="Disordered" evidence="7">
    <location>
        <begin position="819"/>
        <end position="911"/>
    </location>
</feature>
<dbReference type="GO" id="GO:0005248">
    <property type="term" value="F:voltage-gated sodium channel activity"/>
    <property type="evidence" value="ECO:0007669"/>
    <property type="project" value="TreeGrafter"/>
</dbReference>
<feature type="transmembrane region" description="Helical" evidence="8">
    <location>
        <begin position="117"/>
        <end position="140"/>
    </location>
</feature>
<keyword evidence="2 8" id="KW-0812">Transmembrane</keyword>
<feature type="compositionally biased region" description="Basic and acidic residues" evidence="7">
    <location>
        <begin position="901"/>
        <end position="911"/>
    </location>
</feature>